<feature type="transmembrane region" description="Helical" evidence="1">
    <location>
        <begin position="5"/>
        <end position="23"/>
    </location>
</feature>
<keyword evidence="1" id="KW-0812">Transmembrane</keyword>
<evidence type="ECO:0000313" key="3">
    <source>
        <dbReference type="Proteomes" id="UP001215461"/>
    </source>
</evidence>
<keyword evidence="1" id="KW-1133">Transmembrane helix</keyword>
<sequence>MKHKIYPMFFSVVLVICLIIGTLGNLIRYSGIAVLVVTLILFLTAHIFAGGINQLSVKRVKWIVGIGLIAMFIGQIVILSVMPNTVYHDPYRVLSQADQMAAGHMTWGVTYFWRYANNVPLAYLMSLWFQLTQLFHLSANVAIHTLSILVLDVFIVLSLWTIWQLSHRKSLLIGATAFFVLTPFAYTYYLQVFYSDLPSMLILLLIMRIMMQWPGKSQKHHLVTGIGLVFISTLGMLIKSNIIVLVPALIIIVFILWHKKLLKQSKLLLPTVLIIFGFGLSVPATHGIYQASHFHTETKYEFPVSHWILMGANAQHKGMYSGKDVHRAVQQPDKKVRQQYDLKEIPKRFEKLGVGGTVKLWVVKLGILLNVRDIQDWYNGGYRSAPNWYQQMAQPIKVIVILSYTAATIALWFTLILRLLSWRPDFKNSQQVVAVLAVVASLGYLAFHTLLWETETRYGQVILPLIWFTLAAIPVPETDRKRLFTNLQVLAVPSLITLCFVSLGFAIGLSLEHPKNMVISAQRSQLSAQYQAKPFMLIPGKQMTEDVDLNGHANYFSVQVHAGSRVHVVLENQQTQQRYQMHRAGYVYRLHKNIQPGQYRIIMKNVSQKNQAVDVTKTYHYQLSNHPLVMNGKKDKYASLVYTCLLRYKGGSTINS</sequence>
<feature type="transmembrane region" description="Helical" evidence="1">
    <location>
        <begin position="487"/>
        <end position="511"/>
    </location>
</feature>
<feature type="transmembrane region" description="Helical" evidence="1">
    <location>
        <begin position="62"/>
        <end position="82"/>
    </location>
</feature>
<feature type="transmembrane region" description="Helical" evidence="1">
    <location>
        <begin position="170"/>
        <end position="186"/>
    </location>
</feature>
<keyword evidence="1" id="KW-0472">Membrane</keyword>
<feature type="transmembrane region" description="Helical" evidence="1">
    <location>
        <begin position="29"/>
        <end position="50"/>
    </location>
</feature>
<gene>
    <name evidence="2" type="ORF">G9403_04500</name>
</gene>
<evidence type="ECO:0000313" key="2">
    <source>
        <dbReference type="EMBL" id="MDF8370922.1"/>
    </source>
</evidence>
<dbReference type="Proteomes" id="UP001215461">
    <property type="component" value="Unassembled WGS sequence"/>
</dbReference>
<feature type="transmembrane region" description="Helical" evidence="1">
    <location>
        <begin position="458"/>
        <end position="475"/>
    </location>
</feature>
<evidence type="ECO:0000256" key="1">
    <source>
        <dbReference type="SAM" id="Phobius"/>
    </source>
</evidence>
<comment type="caution">
    <text evidence="2">The sequence shown here is derived from an EMBL/GenBank/DDBJ whole genome shotgun (WGS) entry which is preliminary data.</text>
</comment>
<organism evidence="2 3">
    <name type="scientific">Weissella paramesenteroides</name>
    <name type="common">Leuconostoc paramesenteroides</name>
    <dbReference type="NCBI Taxonomy" id="1249"/>
    <lineage>
        <taxon>Bacteria</taxon>
        <taxon>Bacillati</taxon>
        <taxon>Bacillota</taxon>
        <taxon>Bacilli</taxon>
        <taxon>Lactobacillales</taxon>
        <taxon>Lactobacillaceae</taxon>
        <taxon>Weissella</taxon>
    </lineage>
</organism>
<dbReference type="EMBL" id="JAANXN010000005">
    <property type="protein sequence ID" value="MDF8370922.1"/>
    <property type="molecule type" value="Genomic_DNA"/>
</dbReference>
<feature type="transmembrane region" description="Helical" evidence="1">
    <location>
        <begin position="398"/>
        <end position="420"/>
    </location>
</feature>
<accession>A0ABD4XID0</accession>
<feature type="transmembrane region" description="Helical" evidence="1">
    <location>
        <begin position="432"/>
        <end position="452"/>
    </location>
</feature>
<evidence type="ECO:0008006" key="4">
    <source>
        <dbReference type="Google" id="ProtNLM"/>
    </source>
</evidence>
<proteinExistence type="predicted"/>
<feature type="transmembrane region" description="Helical" evidence="1">
    <location>
        <begin position="222"/>
        <end position="255"/>
    </location>
</feature>
<feature type="transmembrane region" description="Helical" evidence="1">
    <location>
        <begin position="267"/>
        <end position="289"/>
    </location>
</feature>
<dbReference type="AlphaFoldDB" id="A0ABD4XID0"/>
<protein>
    <recommendedName>
        <fullName evidence="4">Glycosyltransferase RgtA/B/C/D-like domain-containing protein</fullName>
    </recommendedName>
</protein>
<name>A0ABD4XID0_WEIPA</name>
<feature type="transmembrane region" description="Helical" evidence="1">
    <location>
        <begin position="141"/>
        <end position="163"/>
    </location>
</feature>
<reference evidence="2 3" key="1">
    <citation type="submission" date="2020-03" db="EMBL/GenBank/DDBJ databases">
        <title>Comparative genomics of Weissella paramesenteroides.</title>
        <authorList>
            <person name="Kant R."/>
            <person name="Takala T."/>
            <person name="Saris P."/>
        </authorList>
    </citation>
    <scope>NUCLEOTIDE SEQUENCE [LARGE SCALE GENOMIC DNA]</scope>
    <source>
        <strain evidence="2 3">SJ27-4</strain>
    </source>
</reference>
<dbReference type="RefSeq" id="WP_277362208.1">
    <property type="nucleotide sequence ID" value="NZ_CAXLJE010000007.1"/>
</dbReference>